<proteinExistence type="predicted"/>
<dbReference type="InterPro" id="IPR013783">
    <property type="entry name" value="Ig-like_fold"/>
</dbReference>
<feature type="transmembrane region" description="Helical" evidence="2">
    <location>
        <begin position="549"/>
        <end position="572"/>
    </location>
</feature>
<dbReference type="GO" id="GO:0005975">
    <property type="term" value="P:carbohydrate metabolic process"/>
    <property type="evidence" value="ECO:0007669"/>
    <property type="project" value="UniProtKB-ARBA"/>
</dbReference>
<feature type="region of interest" description="Disordered" evidence="1">
    <location>
        <begin position="322"/>
        <end position="419"/>
    </location>
</feature>
<dbReference type="Gene3D" id="2.60.40.10">
    <property type="entry name" value="Immunoglobulins"/>
    <property type="match status" value="2"/>
</dbReference>
<dbReference type="Pfam" id="PF19077">
    <property type="entry name" value="Big_13"/>
    <property type="match status" value="1"/>
</dbReference>
<feature type="region of interest" description="Disordered" evidence="1">
    <location>
        <begin position="252"/>
        <end position="271"/>
    </location>
</feature>
<evidence type="ECO:0000259" key="3">
    <source>
        <dbReference type="Pfam" id="PF19077"/>
    </source>
</evidence>
<protein>
    <submittedName>
        <fullName evidence="4">Ig-like domain-containing protein</fullName>
    </submittedName>
</protein>
<feature type="domain" description="Bacterial Ig-like" evidence="3">
    <location>
        <begin position="268"/>
        <end position="333"/>
    </location>
</feature>
<dbReference type="RefSeq" id="WP_243012891.1">
    <property type="nucleotide sequence ID" value="NZ_JALGAR010000005.1"/>
</dbReference>
<accession>A0AA41QY40</accession>
<keyword evidence="2" id="KW-0812">Transmembrane</keyword>
<organism evidence="4 5">
    <name type="scientific">Cryobacterium zhongshanensis</name>
    <dbReference type="NCBI Taxonomy" id="2928153"/>
    <lineage>
        <taxon>Bacteria</taxon>
        <taxon>Bacillati</taxon>
        <taxon>Actinomycetota</taxon>
        <taxon>Actinomycetes</taxon>
        <taxon>Micrococcales</taxon>
        <taxon>Microbacteriaceae</taxon>
        <taxon>Cryobacterium</taxon>
    </lineage>
</organism>
<feature type="transmembrane region" description="Helical" evidence="2">
    <location>
        <begin position="433"/>
        <end position="455"/>
    </location>
</feature>
<dbReference type="AlphaFoldDB" id="A0AA41QY40"/>
<comment type="caution">
    <text evidence="4">The sequence shown here is derived from an EMBL/GenBank/DDBJ whole genome shotgun (WGS) entry which is preliminary data.</text>
</comment>
<gene>
    <name evidence="4" type="ORF">MQH31_16240</name>
</gene>
<feature type="transmembrane region" description="Helical" evidence="2">
    <location>
        <begin position="640"/>
        <end position="661"/>
    </location>
</feature>
<keyword evidence="5" id="KW-1185">Reference proteome</keyword>
<keyword evidence="2" id="KW-1133">Transmembrane helix</keyword>
<feature type="transmembrane region" description="Helical" evidence="2">
    <location>
        <begin position="578"/>
        <end position="599"/>
    </location>
</feature>
<dbReference type="InterPro" id="IPR044016">
    <property type="entry name" value="Big_13"/>
</dbReference>
<evidence type="ECO:0000313" key="4">
    <source>
        <dbReference type="EMBL" id="MCI4659354.1"/>
    </source>
</evidence>
<evidence type="ECO:0000313" key="5">
    <source>
        <dbReference type="Proteomes" id="UP001165341"/>
    </source>
</evidence>
<evidence type="ECO:0000256" key="2">
    <source>
        <dbReference type="SAM" id="Phobius"/>
    </source>
</evidence>
<sequence length="733" mass="72971">MPVELRPARSPARLVAPVILVTAGLLFLSLGGLLPGGLAPGGSLLGTDAARAATSPAPPPSGPAATPLSQSPTIDSPPAGSFVGRSTTTVSGTRAAGQEIQLLNPGEGDPLCIIAATASTDWSCTANLPSGQHVRLKVVVTGDSSLAAEETIDVLGEPGVTGGPLGNPASNGTVRGSAYPGASVVASVSTGESCPATADTGGAWSCTFPNLPSSGGHTVTATQQTGFSAPSWSNDSAPLSIRFDFDRPAAPVVSSPTAGTRVPQAGSSYTGTGEDGAAVTVFAGPYSLCTVAVAAGAWACTATGTVAAGSYLVIAAQQDAAGNQSQGSPGLAVDFGPAPDGTPSATPPSSPTDPPAAGTGSPTATAPGTPSGSDTATPTPTGTPAPAFPAPAPPAGGDDSASGHEPSLPGGWNDPTQFTSAVLPPGANADFSWFEAVLFAIGALVLLVIPARLLSGTIVRARDGRPLWNTTALAGRNQASEEFDTAPTVIVNRWLLAAASVAAAATLIMLSGTVSSQPAYLRLLLAVVLALVVVNAVGALVPQWWSSRVWGVPASVTFLPRYLLLVAVTALGSRAFEIHPALLFGLLGSVAVSNGHSAIHRGQLAALRAGSLLVLAILGWLVLGVLPTGGGFGDLLAAEVANSVVLTAIGSALLVLIPIGSTSGRSIVAWSPLVWVGLTLAAFTVMFAVLSPVVGLWHGEGGVTLMWVASGLFAALSVSAWAWQRFVVPEPTR</sequence>
<feature type="transmembrane region" description="Helical" evidence="2">
    <location>
        <begin position="520"/>
        <end position="542"/>
    </location>
</feature>
<feature type="compositionally biased region" description="Pro residues" evidence="1">
    <location>
        <begin position="345"/>
        <end position="354"/>
    </location>
</feature>
<feature type="compositionally biased region" description="Pro residues" evidence="1">
    <location>
        <begin position="381"/>
        <end position="394"/>
    </location>
</feature>
<feature type="compositionally biased region" description="Low complexity" evidence="1">
    <location>
        <begin position="355"/>
        <end position="380"/>
    </location>
</feature>
<feature type="transmembrane region" description="Helical" evidence="2">
    <location>
        <begin position="494"/>
        <end position="514"/>
    </location>
</feature>
<feature type="transmembrane region" description="Helical" evidence="2">
    <location>
        <begin position="673"/>
        <end position="698"/>
    </location>
</feature>
<dbReference type="Proteomes" id="UP001165341">
    <property type="component" value="Unassembled WGS sequence"/>
</dbReference>
<keyword evidence="2" id="KW-0472">Membrane</keyword>
<feature type="transmembrane region" description="Helical" evidence="2">
    <location>
        <begin position="704"/>
        <end position="723"/>
    </location>
</feature>
<feature type="region of interest" description="Disordered" evidence="1">
    <location>
        <begin position="49"/>
        <end position="93"/>
    </location>
</feature>
<evidence type="ECO:0000256" key="1">
    <source>
        <dbReference type="SAM" id="MobiDB-lite"/>
    </source>
</evidence>
<reference evidence="4" key="1">
    <citation type="submission" date="2022-03" db="EMBL/GenBank/DDBJ databases">
        <title>Cryobacterium sp. nov. strain ZS14-85, isolated from Antarctic soil.</title>
        <authorList>
            <person name="Li J."/>
            <person name="Niu G."/>
        </authorList>
    </citation>
    <scope>NUCLEOTIDE SEQUENCE</scope>
    <source>
        <strain evidence="4">ZS14-85</strain>
    </source>
</reference>
<dbReference type="EMBL" id="JALGAR010000005">
    <property type="protein sequence ID" value="MCI4659354.1"/>
    <property type="molecule type" value="Genomic_DNA"/>
</dbReference>
<feature type="transmembrane region" description="Helical" evidence="2">
    <location>
        <begin position="606"/>
        <end position="628"/>
    </location>
</feature>
<name>A0AA41QY40_9MICO</name>